<dbReference type="SUPFAM" id="SSF53254">
    <property type="entry name" value="Phosphoglycerate mutase-like"/>
    <property type="match status" value="1"/>
</dbReference>
<evidence type="ECO:0000313" key="1">
    <source>
        <dbReference type="EMBL" id="CAE4590954.1"/>
    </source>
</evidence>
<proteinExistence type="predicted"/>
<dbReference type="AlphaFoldDB" id="A0A6S9H122"/>
<dbReference type="PANTHER" id="PTHR48100">
    <property type="entry name" value="BROAD-SPECIFICITY PHOSPHATASE YOR283W-RELATED"/>
    <property type="match status" value="1"/>
</dbReference>
<reference evidence="1" key="1">
    <citation type="submission" date="2021-01" db="EMBL/GenBank/DDBJ databases">
        <authorList>
            <person name="Corre E."/>
            <person name="Pelletier E."/>
            <person name="Niang G."/>
            <person name="Scheremetjew M."/>
            <person name="Finn R."/>
            <person name="Kale V."/>
            <person name="Holt S."/>
            <person name="Cochrane G."/>
            <person name="Meng A."/>
            <person name="Brown T."/>
            <person name="Cohen L."/>
        </authorList>
    </citation>
    <scope>NUCLEOTIDE SEQUENCE</scope>
    <source>
        <strain evidence="1">GSO104</strain>
    </source>
</reference>
<name>A0A6S9H122_9STRA</name>
<dbReference type="PANTHER" id="PTHR48100:SF33">
    <property type="entry name" value="PEPTIDASE S54 RHOMBOID DOMAIN-CONTAINING PROTEIN"/>
    <property type="match status" value="1"/>
</dbReference>
<dbReference type="InterPro" id="IPR050275">
    <property type="entry name" value="PGM_Phosphatase"/>
</dbReference>
<dbReference type="Gene3D" id="3.40.50.1240">
    <property type="entry name" value="Phosphoglycerate mutase-like"/>
    <property type="match status" value="1"/>
</dbReference>
<dbReference type="GO" id="GO:0005829">
    <property type="term" value="C:cytosol"/>
    <property type="evidence" value="ECO:0007669"/>
    <property type="project" value="TreeGrafter"/>
</dbReference>
<organism evidence="1">
    <name type="scientific">Ditylum brightwellii</name>
    <dbReference type="NCBI Taxonomy" id="49249"/>
    <lineage>
        <taxon>Eukaryota</taxon>
        <taxon>Sar</taxon>
        <taxon>Stramenopiles</taxon>
        <taxon>Ochrophyta</taxon>
        <taxon>Bacillariophyta</taxon>
        <taxon>Mediophyceae</taxon>
        <taxon>Lithodesmiophycidae</taxon>
        <taxon>Lithodesmiales</taxon>
        <taxon>Lithodesmiaceae</taxon>
        <taxon>Ditylum</taxon>
    </lineage>
</organism>
<protein>
    <submittedName>
        <fullName evidence="1">Uncharacterized protein</fullName>
    </submittedName>
</protein>
<dbReference type="InterPro" id="IPR029033">
    <property type="entry name" value="His_PPase_superfam"/>
</dbReference>
<gene>
    <name evidence="1" type="ORF">DBRI00130_LOCUS6427</name>
</gene>
<accession>A0A6S9H122</accession>
<dbReference type="GO" id="GO:0016791">
    <property type="term" value="F:phosphatase activity"/>
    <property type="evidence" value="ECO:0007669"/>
    <property type="project" value="TreeGrafter"/>
</dbReference>
<sequence>MQCFFSPTPLIFNNSGKQLNPIYSPHLHLSHIFVWFSLPLLKLNKSTTNMMVTQTTKAMHRLHCRNVKKLINRFCPSQMSTITTQKPPQHTPKVCGAEKKDFSTAVQKDNYTAAQGIVHLAALFDACEAQATQRQTRVRATEMNLVEAAAAAKDVASYDKVLILMRPGEGKHSVFEDEWVSAGNNLETAILSEDYPRDPLLSSRGVGQVLNMSRLSATFCNEETGLVPELVVTSPLRRAIQSALIAFPTHIPGSVGEVPWICYGGCMERANGNLADFVSPADELEQFFQGVDYSLYRETVDSEMANLLNGPMLESKKDLLQRTDDFLDWIMSREERVIVVSSHLSWLQSFRGFTLQCEPEYQTSDAFKRGEMSAVAIRF</sequence>
<dbReference type="EMBL" id="HBNS01007934">
    <property type="protein sequence ID" value="CAE4590954.1"/>
    <property type="molecule type" value="Transcribed_RNA"/>
</dbReference>